<proteinExistence type="predicted"/>
<evidence type="ECO:0000313" key="1">
    <source>
        <dbReference type="EMBL" id="KAK9752585.1"/>
    </source>
</evidence>
<dbReference type="AlphaFoldDB" id="A0AAW1N1G5"/>
<evidence type="ECO:0008006" key="3">
    <source>
        <dbReference type="Google" id="ProtNLM"/>
    </source>
</evidence>
<sequence>MTVSDHYSLLWPSKLQNPSGRLARWAVRIQQYDFTIVHRKGEEHAVPDALSRAVPLLDSIGVSVVWRKNFVLFDAAKYYTAKLADKFVEPFMIHGKVGRNSYELEPFMIHGKVGRNSYELKRMDEKVLPGTWHSSHLKCQPDD</sequence>
<name>A0AAW1N1G5_POPJA</name>
<gene>
    <name evidence="1" type="ORF">QE152_g4157</name>
</gene>
<keyword evidence="2" id="KW-1185">Reference proteome</keyword>
<dbReference type="Proteomes" id="UP001458880">
    <property type="component" value="Unassembled WGS sequence"/>
</dbReference>
<comment type="caution">
    <text evidence="1">The sequence shown here is derived from an EMBL/GenBank/DDBJ whole genome shotgun (WGS) entry which is preliminary data.</text>
</comment>
<evidence type="ECO:0000313" key="2">
    <source>
        <dbReference type="Proteomes" id="UP001458880"/>
    </source>
</evidence>
<accession>A0AAW1N1G5</accession>
<protein>
    <recommendedName>
        <fullName evidence="3">Reverse transcriptase RNase H-like domain-containing protein</fullName>
    </recommendedName>
</protein>
<organism evidence="1 2">
    <name type="scientific">Popillia japonica</name>
    <name type="common">Japanese beetle</name>
    <dbReference type="NCBI Taxonomy" id="7064"/>
    <lineage>
        <taxon>Eukaryota</taxon>
        <taxon>Metazoa</taxon>
        <taxon>Ecdysozoa</taxon>
        <taxon>Arthropoda</taxon>
        <taxon>Hexapoda</taxon>
        <taxon>Insecta</taxon>
        <taxon>Pterygota</taxon>
        <taxon>Neoptera</taxon>
        <taxon>Endopterygota</taxon>
        <taxon>Coleoptera</taxon>
        <taxon>Polyphaga</taxon>
        <taxon>Scarabaeiformia</taxon>
        <taxon>Scarabaeidae</taxon>
        <taxon>Rutelinae</taxon>
        <taxon>Popillia</taxon>
    </lineage>
</organism>
<dbReference type="EMBL" id="JASPKY010000019">
    <property type="protein sequence ID" value="KAK9752585.1"/>
    <property type="molecule type" value="Genomic_DNA"/>
</dbReference>
<reference evidence="1 2" key="1">
    <citation type="journal article" date="2024" name="BMC Genomics">
        <title>De novo assembly and annotation of Popillia japonica's genome with initial clues to its potential as an invasive pest.</title>
        <authorList>
            <person name="Cucini C."/>
            <person name="Boschi S."/>
            <person name="Funari R."/>
            <person name="Cardaioli E."/>
            <person name="Iannotti N."/>
            <person name="Marturano G."/>
            <person name="Paoli F."/>
            <person name="Bruttini M."/>
            <person name="Carapelli A."/>
            <person name="Frati F."/>
            <person name="Nardi F."/>
        </authorList>
    </citation>
    <scope>NUCLEOTIDE SEQUENCE [LARGE SCALE GENOMIC DNA]</scope>
    <source>
        <strain evidence="1">DMR45628</strain>
    </source>
</reference>